<comment type="caution">
    <text evidence="1">The sequence shown here is derived from an EMBL/GenBank/DDBJ whole genome shotgun (WGS) entry which is preliminary data.</text>
</comment>
<dbReference type="AlphaFoldDB" id="A0A1G2M3S4"/>
<reference evidence="1 2" key="1">
    <citation type="journal article" date="2016" name="Nat. Commun.">
        <title>Thousands of microbial genomes shed light on interconnected biogeochemical processes in an aquifer system.</title>
        <authorList>
            <person name="Anantharaman K."/>
            <person name="Brown C.T."/>
            <person name="Hug L.A."/>
            <person name="Sharon I."/>
            <person name="Castelle C.J."/>
            <person name="Probst A.J."/>
            <person name="Thomas B.C."/>
            <person name="Singh A."/>
            <person name="Wilkins M.J."/>
            <person name="Karaoz U."/>
            <person name="Brodie E.L."/>
            <person name="Williams K.H."/>
            <person name="Hubbard S.S."/>
            <person name="Banfield J.F."/>
        </authorList>
    </citation>
    <scope>NUCLEOTIDE SEQUENCE [LARGE SCALE GENOMIC DNA]</scope>
</reference>
<accession>A0A1G2M3S4</accession>
<proteinExistence type="predicted"/>
<evidence type="ECO:0000313" key="1">
    <source>
        <dbReference type="EMBL" id="OHA18517.1"/>
    </source>
</evidence>
<dbReference type="EMBL" id="MHRF01000004">
    <property type="protein sequence ID" value="OHA18517.1"/>
    <property type="molecule type" value="Genomic_DNA"/>
</dbReference>
<sequence length="68" mass="7402">MSSSNQLGLPLRKERIARSRDTFAEGIAAMRQATASATLDVVEFRPKLVRGDKRGTALCKAVGRDLGR</sequence>
<protein>
    <submittedName>
        <fullName evidence="1">Uncharacterized protein</fullName>
    </submittedName>
</protein>
<name>A0A1G2M3S4_9BACT</name>
<organism evidence="1 2">
    <name type="scientific">Candidatus Taylorbacteria bacterium RIFCSPHIGHO2_01_FULL_46_22b</name>
    <dbReference type="NCBI Taxonomy" id="1802301"/>
    <lineage>
        <taxon>Bacteria</taxon>
        <taxon>Candidatus Tayloriibacteriota</taxon>
    </lineage>
</organism>
<dbReference type="Proteomes" id="UP000178873">
    <property type="component" value="Unassembled WGS sequence"/>
</dbReference>
<evidence type="ECO:0000313" key="2">
    <source>
        <dbReference type="Proteomes" id="UP000178873"/>
    </source>
</evidence>
<gene>
    <name evidence="1" type="ORF">A2664_02670</name>
</gene>